<keyword evidence="2" id="KW-0223">Dioxygenase</keyword>
<protein>
    <submittedName>
        <fullName evidence="2">Alpha-ketoglutarate-dependent dioxygenase AlkB</fullName>
    </submittedName>
</protein>
<dbReference type="InterPro" id="IPR027450">
    <property type="entry name" value="AlkB-like"/>
</dbReference>
<evidence type="ECO:0000313" key="3">
    <source>
        <dbReference type="Proteomes" id="UP001179363"/>
    </source>
</evidence>
<reference evidence="2" key="1">
    <citation type="submission" date="2022-01" db="EMBL/GenBank/DDBJ databases">
        <title>Gillisia lutea sp. nov., isolated from marine plastic residues from the Malvarosa beach (Valencia, Spain).</title>
        <authorList>
            <person name="Vidal-Verdu A."/>
            <person name="Molina-Menor E."/>
            <person name="Satari L."/>
            <person name="Pascual J."/>
            <person name="Pereto J."/>
            <person name="Porcar M."/>
        </authorList>
    </citation>
    <scope>NUCLEOTIDE SEQUENCE</scope>
    <source>
        <strain evidence="2">M10.2A</strain>
    </source>
</reference>
<evidence type="ECO:0000259" key="1">
    <source>
        <dbReference type="PROSITE" id="PS51471"/>
    </source>
</evidence>
<comment type="caution">
    <text evidence="2">The sequence shown here is derived from an EMBL/GenBank/DDBJ whole genome shotgun (WGS) entry which is preliminary data.</text>
</comment>
<evidence type="ECO:0000313" key="2">
    <source>
        <dbReference type="EMBL" id="MCF4100996.1"/>
    </source>
</evidence>
<keyword evidence="3" id="KW-1185">Reference proteome</keyword>
<dbReference type="EMBL" id="JAKGTH010000007">
    <property type="protein sequence ID" value="MCF4100996.1"/>
    <property type="molecule type" value="Genomic_DNA"/>
</dbReference>
<keyword evidence="2" id="KW-0560">Oxidoreductase</keyword>
<dbReference type="Gene3D" id="2.60.120.590">
    <property type="entry name" value="Alpha-ketoglutarate-dependent dioxygenase AlkB-like"/>
    <property type="match status" value="1"/>
</dbReference>
<dbReference type="RefSeq" id="WP_236133149.1">
    <property type="nucleotide sequence ID" value="NZ_JAKGTH010000007.1"/>
</dbReference>
<sequence length="201" mass="23724">MHLFEEHKEGIEIDLPDASLEYYPAFLSDDKANSYFDVFLRQLDWQQHDIKLFGKRIAQPRLTALYAINSKEYKYSNLSLKPQLFTRELEEINKSLFERFHLKFTHCLANLYRNEKDSMGWHADNEKELGPEPIIASLSLGAVRKFQLKHSFKKGLKHQLELEHGSLLLMKGTTQDYWKHQLPKTARPHSPRINLTFRNIL</sequence>
<accession>A0ABS9EHS3</accession>
<dbReference type="SUPFAM" id="SSF51197">
    <property type="entry name" value="Clavaminate synthase-like"/>
    <property type="match status" value="1"/>
</dbReference>
<dbReference type="PROSITE" id="PS51471">
    <property type="entry name" value="FE2OG_OXY"/>
    <property type="match status" value="1"/>
</dbReference>
<dbReference type="InterPro" id="IPR032854">
    <property type="entry name" value="ALKBH3"/>
</dbReference>
<organism evidence="2 3">
    <name type="scientific">Gillisia lutea</name>
    <dbReference type="NCBI Taxonomy" id="2909668"/>
    <lineage>
        <taxon>Bacteria</taxon>
        <taxon>Pseudomonadati</taxon>
        <taxon>Bacteroidota</taxon>
        <taxon>Flavobacteriia</taxon>
        <taxon>Flavobacteriales</taxon>
        <taxon>Flavobacteriaceae</taxon>
        <taxon>Gillisia</taxon>
    </lineage>
</organism>
<dbReference type="PANTHER" id="PTHR31212:SF4">
    <property type="entry name" value="ALPHA-KETOGLUTARATE-DEPENDENT DIOXYGENASE ALKB HOMOLOG 3"/>
    <property type="match status" value="1"/>
</dbReference>
<dbReference type="InterPro" id="IPR005123">
    <property type="entry name" value="Oxoglu/Fe-dep_dioxygenase_dom"/>
</dbReference>
<dbReference type="InterPro" id="IPR037151">
    <property type="entry name" value="AlkB-like_sf"/>
</dbReference>
<dbReference type="Pfam" id="PF13532">
    <property type="entry name" value="2OG-FeII_Oxy_2"/>
    <property type="match status" value="1"/>
</dbReference>
<proteinExistence type="predicted"/>
<name>A0ABS9EHS3_9FLAO</name>
<feature type="domain" description="Fe2OG dioxygenase" evidence="1">
    <location>
        <begin position="103"/>
        <end position="201"/>
    </location>
</feature>
<dbReference type="PANTHER" id="PTHR31212">
    <property type="entry name" value="ALPHA-KETOGLUTARATE-DEPENDENT DIOXYGENASE ALKB HOMOLOG 3"/>
    <property type="match status" value="1"/>
</dbReference>
<dbReference type="Proteomes" id="UP001179363">
    <property type="component" value="Unassembled WGS sequence"/>
</dbReference>
<dbReference type="GO" id="GO:0051213">
    <property type="term" value="F:dioxygenase activity"/>
    <property type="evidence" value="ECO:0007669"/>
    <property type="project" value="UniProtKB-KW"/>
</dbReference>
<gene>
    <name evidence="2" type="ORF">L1I30_04915</name>
</gene>